<dbReference type="Proteomes" id="UP000715965">
    <property type="component" value="Unassembled WGS sequence"/>
</dbReference>
<gene>
    <name evidence="4" type="ORF">IM725_19640</name>
</gene>
<dbReference type="PANTHER" id="PTHR35603:SF2">
    <property type="entry name" value="OUTER MEMBRANE LIPOPROTEIN"/>
    <property type="match status" value="1"/>
</dbReference>
<keyword evidence="2" id="KW-0472">Membrane</keyword>
<feature type="domain" description="Glycine zipper 2TM" evidence="3">
    <location>
        <begin position="78"/>
        <end position="118"/>
    </location>
</feature>
<accession>A0ABR9SK96</accession>
<evidence type="ECO:0000313" key="4">
    <source>
        <dbReference type="EMBL" id="MBE7942789.1"/>
    </source>
</evidence>
<name>A0ABR9SK96_9BURK</name>
<protein>
    <submittedName>
        <fullName evidence="4">Glycine zipper 2TM domain-containing protein</fullName>
    </submittedName>
</protein>
<dbReference type="InterPro" id="IPR051407">
    <property type="entry name" value="Bact_OM_lipoprot/Surf_antigen"/>
</dbReference>
<evidence type="ECO:0000256" key="2">
    <source>
        <dbReference type="ARBA" id="ARBA00023136"/>
    </source>
</evidence>
<comment type="subcellular location">
    <subcellularLocation>
        <location evidence="1">Membrane</location>
    </subcellularLocation>
</comment>
<dbReference type="EMBL" id="JADDOJ010000141">
    <property type="protein sequence ID" value="MBE7942789.1"/>
    <property type="molecule type" value="Genomic_DNA"/>
</dbReference>
<evidence type="ECO:0000256" key="1">
    <source>
        <dbReference type="ARBA" id="ARBA00004370"/>
    </source>
</evidence>
<dbReference type="PANTHER" id="PTHR35603">
    <property type="match status" value="1"/>
</dbReference>
<evidence type="ECO:0000313" key="5">
    <source>
        <dbReference type="Proteomes" id="UP000715965"/>
    </source>
</evidence>
<evidence type="ECO:0000259" key="3">
    <source>
        <dbReference type="Pfam" id="PF05433"/>
    </source>
</evidence>
<sequence length="165" mass="16788">MWGPAAWRQVAPVRRCARGLVSGLREGAVVQHLHDVAGAPARLVRVLEAALAAVLHAHAGHPDLPAVDLLLHLVASVGARGGAVAGGLLGHQMGGGNGKAALTVLGALGGAFAGNEVEKTARATTEYEVQVRMEDGSVRTVRQSQPIAAGTHVRVNNGSLSVASN</sequence>
<proteinExistence type="predicted"/>
<organism evidence="4 5">
    <name type="scientific">Ramlibacter aquaticus</name>
    <dbReference type="NCBI Taxonomy" id="2780094"/>
    <lineage>
        <taxon>Bacteria</taxon>
        <taxon>Pseudomonadati</taxon>
        <taxon>Pseudomonadota</taxon>
        <taxon>Betaproteobacteria</taxon>
        <taxon>Burkholderiales</taxon>
        <taxon>Comamonadaceae</taxon>
        <taxon>Ramlibacter</taxon>
    </lineage>
</organism>
<dbReference type="Pfam" id="PF05433">
    <property type="entry name" value="Rick_17kDa_Anti"/>
    <property type="match status" value="1"/>
</dbReference>
<comment type="caution">
    <text evidence="4">The sequence shown here is derived from an EMBL/GenBank/DDBJ whole genome shotgun (WGS) entry which is preliminary data.</text>
</comment>
<reference evidence="4 5" key="1">
    <citation type="submission" date="2020-10" db="EMBL/GenBank/DDBJ databases">
        <title>Draft genome of Ramlibacter aquaticus LMG 30558.</title>
        <authorList>
            <person name="Props R."/>
        </authorList>
    </citation>
    <scope>NUCLEOTIDE SEQUENCE [LARGE SCALE GENOMIC DNA]</scope>
    <source>
        <strain evidence="4 5">LMG 30558</strain>
    </source>
</reference>
<keyword evidence="5" id="KW-1185">Reference proteome</keyword>
<dbReference type="InterPro" id="IPR008816">
    <property type="entry name" value="Gly_zipper_2TM_dom"/>
</dbReference>